<evidence type="ECO:0000256" key="1">
    <source>
        <dbReference type="ARBA" id="ARBA00004196"/>
    </source>
</evidence>
<keyword evidence="5" id="KW-0732">Signal</keyword>
<dbReference type="PANTHER" id="PTHR42852">
    <property type="entry name" value="THIOL:DISULFIDE INTERCHANGE PROTEIN DSBE"/>
    <property type="match status" value="1"/>
</dbReference>
<dbReference type="CDD" id="cd02966">
    <property type="entry name" value="TlpA_like_family"/>
    <property type="match status" value="1"/>
</dbReference>
<evidence type="ECO:0000256" key="3">
    <source>
        <dbReference type="ARBA" id="ARBA00023157"/>
    </source>
</evidence>
<dbReference type="PROSITE" id="PS51352">
    <property type="entry name" value="THIOREDOXIN_2"/>
    <property type="match status" value="1"/>
</dbReference>
<feature type="domain" description="Thioredoxin" evidence="6">
    <location>
        <begin position="191"/>
        <end position="334"/>
    </location>
</feature>
<dbReference type="InterPro" id="IPR000866">
    <property type="entry name" value="AhpC/TSA"/>
</dbReference>
<evidence type="ECO:0000256" key="2">
    <source>
        <dbReference type="ARBA" id="ARBA00022748"/>
    </source>
</evidence>
<evidence type="ECO:0000256" key="5">
    <source>
        <dbReference type="SAM" id="SignalP"/>
    </source>
</evidence>
<evidence type="ECO:0000313" key="7">
    <source>
        <dbReference type="EMBL" id="MBE9575573.1"/>
    </source>
</evidence>
<feature type="chain" id="PRO_5046226672" evidence="5">
    <location>
        <begin position="18"/>
        <end position="334"/>
    </location>
</feature>
<dbReference type="Pfam" id="PF00578">
    <property type="entry name" value="AhpC-TSA"/>
    <property type="match status" value="1"/>
</dbReference>
<evidence type="ECO:0000259" key="6">
    <source>
        <dbReference type="PROSITE" id="PS51352"/>
    </source>
</evidence>
<dbReference type="SUPFAM" id="SSF52833">
    <property type="entry name" value="Thioredoxin-like"/>
    <property type="match status" value="1"/>
</dbReference>
<evidence type="ECO:0000256" key="4">
    <source>
        <dbReference type="ARBA" id="ARBA00023284"/>
    </source>
</evidence>
<feature type="signal peptide" evidence="5">
    <location>
        <begin position="1"/>
        <end position="17"/>
    </location>
</feature>
<comment type="subcellular location">
    <subcellularLocation>
        <location evidence="1">Cell envelope</location>
    </subcellularLocation>
</comment>
<reference evidence="7 8" key="1">
    <citation type="submission" date="2020-10" db="EMBL/GenBank/DDBJ databases">
        <title>The genome sequence of Flavobacterium aquaticum 1Y8A.</title>
        <authorList>
            <person name="Liu Y."/>
        </authorList>
    </citation>
    <scope>NUCLEOTIDE SEQUENCE [LARGE SCALE GENOMIC DNA]</scope>
    <source>
        <strain evidence="7 8">1Y8A</strain>
    </source>
</reference>
<dbReference type="Gene3D" id="3.40.30.10">
    <property type="entry name" value="Glutaredoxin"/>
    <property type="match status" value="1"/>
</dbReference>
<keyword evidence="4" id="KW-0676">Redox-active center</keyword>
<accession>A0ABR9WP91</accession>
<dbReference type="Proteomes" id="UP000656274">
    <property type="component" value="Unassembled WGS sequence"/>
</dbReference>
<protein>
    <submittedName>
        <fullName evidence="7">TlpA family protein disulfide reductase</fullName>
    </submittedName>
</protein>
<evidence type="ECO:0000313" key="8">
    <source>
        <dbReference type="Proteomes" id="UP000656274"/>
    </source>
</evidence>
<keyword evidence="8" id="KW-1185">Reference proteome</keyword>
<dbReference type="EMBL" id="JADFTZ010000001">
    <property type="protein sequence ID" value="MBE9575573.1"/>
    <property type="molecule type" value="Genomic_DNA"/>
</dbReference>
<keyword evidence="2" id="KW-0201">Cytochrome c-type biogenesis</keyword>
<comment type="caution">
    <text evidence="7">The sequence shown here is derived from an EMBL/GenBank/DDBJ whole genome shotgun (WGS) entry which is preliminary data.</text>
</comment>
<dbReference type="PANTHER" id="PTHR42852:SF6">
    <property type="entry name" value="THIOL:DISULFIDE INTERCHANGE PROTEIN DSBE"/>
    <property type="match status" value="1"/>
</dbReference>
<organism evidence="7 8">
    <name type="scientific">Flavobacterium proteolyticum</name>
    <dbReference type="NCBI Taxonomy" id="2911683"/>
    <lineage>
        <taxon>Bacteria</taxon>
        <taxon>Pseudomonadati</taxon>
        <taxon>Bacteroidota</taxon>
        <taxon>Flavobacteriia</taxon>
        <taxon>Flavobacteriales</taxon>
        <taxon>Flavobacteriaceae</taxon>
        <taxon>Flavobacterium</taxon>
    </lineage>
</organism>
<sequence length="334" mass="37477">MKKLVYLLVLSVGFSFAQTTTKEKVKFSAKIENRNSDTLTVFGPNKFKQVIPINKKGVFEASFEVTDGLHQFSDGSESSMMYLRGGDDIKLTLDAKEFDETIVYTGKGSKESNFLAQKALSDEKFEMELEGLLEKDEATFKAALDKKAKEDLAKLESAGLDEKLVSALKPRIAQEGMMLTQYYNQKAAAKKVEGTTAPSFDYENHKGGKTKLEDLRGKYVYIDVWATWCGPCRAEIPHLKKIEEKYHGKNIEFVSISVDVDKDHEKWQKFVTEKQLGGIQLFADKNWMSDFIKAFGINSIPRFILIDPNGNVVKADAPRPSSATLVELLDGLVK</sequence>
<proteinExistence type="predicted"/>
<gene>
    <name evidence="7" type="ORF">IM755_02530</name>
</gene>
<dbReference type="InterPro" id="IPR050553">
    <property type="entry name" value="Thioredoxin_ResA/DsbE_sf"/>
</dbReference>
<dbReference type="RefSeq" id="WP_194093475.1">
    <property type="nucleotide sequence ID" value="NZ_JADFTZ010000001.1"/>
</dbReference>
<dbReference type="InterPro" id="IPR036249">
    <property type="entry name" value="Thioredoxin-like_sf"/>
</dbReference>
<dbReference type="InterPro" id="IPR013766">
    <property type="entry name" value="Thioredoxin_domain"/>
</dbReference>
<keyword evidence="3" id="KW-1015">Disulfide bond</keyword>
<name>A0ABR9WP91_9FLAO</name>